<feature type="binding site" evidence="12">
    <location>
        <position position="221"/>
    </location>
    <ligand>
        <name>Mg(2+)</name>
        <dbReference type="ChEBI" id="CHEBI:18420"/>
        <label>2</label>
    </ligand>
</feature>
<keyword evidence="10 12" id="KW-0119">Carbohydrate metabolism</keyword>
<evidence type="ECO:0000256" key="4">
    <source>
        <dbReference type="ARBA" id="ARBA00011958"/>
    </source>
</evidence>
<evidence type="ECO:0000256" key="3">
    <source>
        <dbReference type="ARBA" id="ARBA00011881"/>
    </source>
</evidence>
<evidence type="ECO:0000256" key="11">
    <source>
        <dbReference type="ARBA" id="ARBA00033659"/>
    </source>
</evidence>
<dbReference type="PANTHER" id="PTHR48408">
    <property type="match status" value="1"/>
</dbReference>
<feature type="domain" description="Xylose isomerase-like TIM barrel" evidence="15">
    <location>
        <begin position="41"/>
        <end position="287"/>
    </location>
</feature>
<dbReference type="PROSITE" id="PS51415">
    <property type="entry name" value="XYLOSE_ISOMERASE"/>
    <property type="match status" value="1"/>
</dbReference>
<dbReference type="GO" id="GO:0005737">
    <property type="term" value="C:cytoplasm"/>
    <property type="evidence" value="ECO:0007669"/>
    <property type="project" value="UniProtKB-SubCell"/>
</dbReference>
<dbReference type="Proteomes" id="UP000236569">
    <property type="component" value="Unassembled WGS sequence"/>
</dbReference>
<evidence type="ECO:0000259" key="15">
    <source>
        <dbReference type="Pfam" id="PF01261"/>
    </source>
</evidence>
<dbReference type="RefSeq" id="WP_103129478.1">
    <property type="nucleotide sequence ID" value="NZ_BFAG01000007.1"/>
</dbReference>
<evidence type="ECO:0000256" key="5">
    <source>
        <dbReference type="ARBA" id="ARBA00018232"/>
    </source>
</evidence>
<dbReference type="InterPro" id="IPR013022">
    <property type="entry name" value="Xyl_isomerase-like_TIM-brl"/>
</dbReference>
<sequence>MQDYRPSREDKFTFGLWTVGNPGRDPFGEPTRKPLSAPYIVQKLAELGAYGVNLHDNDLVPIDASAQERDRLVREFRQALSDHGLVVPMATTNLFTDPAFKDGAFTSADARVRAYALQKVMHSMDLGAELGATTYVFWGGREGTEVDAGGKLLDALSWFRDSLNFLAQYSQDQGYGYRFALEPKPNEPRGDIFLPTVGSALGFIATLDQPDLFGLNPEFAHETMAGLSFPHAVAQALDAGKLFHIDLNDQKPGRFDQDLRFGAENLKGAFFTVQLLEEGGYDGPRHFDAHALRTEDEAGVWAFARGCMRTYLILREKAEQFRADPEIQAALAAYRVEDAELAELTGKFSRENAQALKSRTFDREALGRRGPGLEHLDQLTLELLLGLRSPVQGAPSARIEARG</sequence>
<evidence type="ECO:0000256" key="8">
    <source>
        <dbReference type="ARBA" id="ARBA00022723"/>
    </source>
</evidence>
<keyword evidence="6 12" id="KW-0963">Cytoplasm</keyword>
<evidence type="ECO:0000256" key="13">
    <source>
        <dbReference type="RuleBase" id="RU000609"/>
    </source>
</evidence>
<dbReference type="GO" id="GO:0009045">
    <property type="term" value="F:xylose isomerase activity"/>
    <property type="evidence" value="ECO:0007669"/>
    <property type="project" value="UniProtKB-UniRule"/>
</dbReference>
<evidence type="ECO:0000256" key="9">
    <source>
        <dbReference type="ARBA" id="ARBA00023235"/>
    </source>
</evidence>
<feature type="binding site" evidence="12">
    <location>
        <position position="258"/>
    </location>
    <ligand>
        <name>Mg(2+)</name>
        <dbReference type="ChEBI" id="CHEBI:18420"/>
        <label>2</label>
    </ligand>
</feature>
<dbReference type="SUPFAM" id="SSF51658">
    <property type="entry name" value="Xylose isomerase-like"/>
    <property type="match status" value="1"/>
</dbReference>
<dbReference type="OrthoDB" id="9763981at2"/>
<dbReference type="EMBL" id="BFAG01000007">
    <property type="protein sequence ID" value="GBF06071.1"/>
    <property type="molecule type" value="Genomic_DNA"/>
</dbReference>
<dbReference type="PRINTS" id="PR00688">
    <property type="entry name" value="XYLOSISMRASE"/>
</dbReference>
<feature type="binding site" evidence="12">
    <location>
        <position position="256"/>
    </location>
    <ligand>
        <name>Mg(2+)</name>
        <dbReference type="ChEBI" id="CHEBI:18420"/>
        <label>2</label>
    </ligand>
</feature>
<comment type="cofactor">
    <cofactor evidence="12">
        <name>Mg(2+)</name>
        <dbReference type="ChEBI" id="CHEBI:18420"/>
    </cofactor>
    <text evidence="12">Binds 2 magnesium ions per subunit.</text>
</comment>
<feature type="active site" evidence="12">
    <location>
        <position position="55"/>
    </location>
</feature>
<dbReference type="GO" id="GO:0042732">
    <property type="term" value="P:D-xylose metabolic process"/>
    <property type="evidence" value="ECO:0007669"/>
    <property type="project" value="UniProtKB-UniRule"/>
</dbReference>
<gene>
    <name evidence="12" type="primary">xylA</name>
    <name evidence="16" type="ORF">DAERI_070069</name>
</gene>
<evidence type="ECO:0000256" key="1">
    <source>
        <dbReference type="ARBA" id="ARBA00004496"/>
    </source>
</evidence>
<comment type="catalytic activity">
    <reaction evidence="11 12 13">
        <text>alpha-D-xylose = alpha-D-xylulofuranose</text>
        <dbReference type="Rhea" id="RHEA:22816"/>
        <dbReference type="ChEBI" id="CHEBI:28518"/>
        <dbReference type="ChEBI" id="CHEBI:188998"/>
        <dbReference type="EC" id="5.3.1.5"/>
    </reaction>
</comment>
<organism evidence="16 17">
    <name type="scientific">Deinococcus aerius</name>
    <dbReference type="NCBI Taxonomy" id="200253"/>
    <lineage>
        <taxon>Bacteria</taxon>
        <taxon>Thermotogati</taxon>
        <taxon>Deinococcota</taxon>
        <taxon>Deinococci</taxon>
        <taxon>Deinococcales</taxon>
        <taxon>Deinococcaceae</taxon>
        <taxon>Deinococcus</taxon>
    </lineage>
</organism>
<proteinExistence type="inferred from homology"/>
<dbReference type="AlphaFoldDB" id="A0A2I9DM47"/>
<reference evidence="17" key="1">
    <citation type="submission" date="2018-01" db="EMBL/GenBank/DDBJ databases">
        <title>Draft Genome Sequence of the Radioresistant Bacterium Deinococcus aerius TR0125, Isolated from the Higher Atmosphere above Japan.</title>
        <authorList>
            <person name="Satoh K."/>
            <person name="Arai H."/>
            <person name="Sanzen T."/>
            <person name="Kawaguchi Y."/>
            <person name="Hayashi H."/>
            <person name="Yokobori S."/>
            <person name="Yamagishi A."/>
            <person name="Oono Y."/>
            <person name="Narumi I."/>
        </authorList>
    </citation>
    <scope>NUCLEOTIDE SEQUENCE [LARGE SCALE GENOMIC DNA]</scope>
    <source>
        <strain evidence="17">TR0125</strain>
    </source>
</reference>
<evidence type="ECO:0000256" key="7">
    <source>
        <dbReference type="ARBA" id="ARBA00022629"/>
    </source>
</evidence>
<evidence type="ECO:0000256" key="12">
    <source>
        <dbReference type="HAMAP-Rule" id="MF_00455"/>
    </source>
</evidence>
<keyword evidence="7 12" id="KW-0859">Xylose metabolism</keyword>
<evidence type="ECO:0000256" key="10">
    <source>
        <dbReference type="ARBA" id="ARBA00023277"/>
    </source>
</evidence>
<accession>A0A2I9DM47</accession>
<comment type="subcellular location">
    <subcellularLocation>
        <location evidence="1 12 14">Cytoplasm</location>
    </subcellularLocation>
</comment>
<evidence type="ECO:0000256" key="6">
    <source>
        <dbReference type="ARBA" id="ARBA00022490"/>
    </source>
</evidence>
<dbReference type="PANTHER" id="PTHR48408:SF1">
    <property type="entry name" value="XYLOSE ISOMERASE"/>
    <property type="match status" value="1"/>
</dbReference>
<evidence type="ECO:0000313" key="16">
    <source>
        <dbReference type="EMBL" id="GBF06071.1"/>
    </source>
</evidence>
<feature type="binding site" evidence="12">
    <location>
        <position position="182"/>
    </location>
    <ligand>
        <name>Mg(2+)</name>
        <dbReference type="ChEBI" id="CHEBI:18420"/>
        <label>1</label>
    </ligand>
</feature>
<feature type="binding site" evidence="12">
    <location>
        <position position="246"/>
    </location>
    <ligand>
        <name>Mg(2+)</name>
        <dbReference type="ChEBI" id="CHEBI:18420"/>
        <label>1</label>
    </ligand>
</feature>
<protein>
    <recommendedName>
        <fullName evidence="5 12">Xylose isomerase</fullName>
        <ecNumber evidence="4 12">5.3.1.5</ecNumber>
    </recommendedName>
</protein>
<comment type="subunit">
    <text evidence="3 12 14">Homotetramer.</text>
</comment>
<evidence type="ECO:0000256" key="14">
    <source>
        <dbReference type="RuleBase" id="RU000610"/>
    </source>
</evidence>
<dbReference type="GO" id="GO:0000287">
    <property type="term" value="F:magnesium ion binding"/>
    <property type="evidence" value="ECO:0007669"/>
    <property type="project" value="UniProtKB-UniRule"/>
</dbReference>
<feature type="binding site" evidence="12">
    <location>
        <position position="288"/>
    </location>
    <ligand>
        <name>Mg(2+)</name>
        <dbReference type="ChEBI" id="CHEBI:18420"/>
        <label>1</label>
    </ligand>
</feature>
<dbReference type="Pfam" id="PF01261">
    <property type="entry name" value="AP_endonuc_2"/>
    <property type="match status" value="1"/>
</dbReference>
<dbReference type="NCBIfam" id="TIGR02631">
    <property type="entry name" value="xylA_Arthro"/>
    <property type="match status" value="1"/>
</dbReference>
<comment type="caution">
    <text evidence="16">The sequence shown here is derived from an EMBL/GenBank/DDBJ whole genome shotgun (WGS) entry which is preliminary data.</text>
</comment>
<dbReference type="InterPro" id="IPR001998">
    <property type="entry name" value="Xylose_isomerase"/>
</dbReference>
<comment type="similarity">
    <text evidence="2 12 13">Belongs to the xylose isomerase family.</text>
</comment>
<evidence type="ECO:0000313" key="17">
    <source>
        <dbReference type="Proteomes" id="UP000236569"/>
    </source>
</evidence>
<keyword evidence="12" id="KW-0460">Magnesium</keyword>
<dbReference type="InterPro" id="IPR013453">
    <property type="entry name" value="XylA_actinobac"/>
</dbReference>
<feature type="active site" evidence="12">
    <location>
        <position position="58"/>
    </location>
</feature>
<feature type="binding site" evidence="12">
    <location>
        <position position="218"/>
    </location>
    <ligand>
        <name>Mg(2+)</name>
        <dbReference type="ChEBI" id="CHEBI:18420"/>
        <label>2</label>
    </ligand>
</feature>
<dbReference type="Gene3D" id="3.20.20.150">
    <property type="entry name" value="Divalent-metal-dependent TIM barrel enzymes"/>
    <property type="match status" value="1"/>
</dbReference>
<keyword evidence="17" id="KW-1185">Reference proteome</keyword>
<feature type="binding site" evidence="12">
    <location>
        <position position="218"/>
    </location>
    <ligand>
        <name>Mg(2+)</name>
        <dbReference type="ChEBI" id="CHEBI:18420"/>
        <label>1</label>
    </ligand>
</feature>
<keyword evidence="9 12" id="KW-0413">Isomerase</keyword>
<dbReference type="HAMAP" id="MF_00455">
    <property type="entry name" value="Xylose_isom_A"/>
    <property type="match status" value="1"/>
</dbReference>
<dbReference type="EC" id="5.3.1.5" evidence="4 12"/>
<dbReference type="InterPro" id="IPR036237">
    <property type="entry name" value="Xyl_isomerase-like_sf"/>
</dbReference>
<name>A0A2I9DM47_9DEIO</name>
<keyword evidence="8 12" id="KW-0479">Metal-binding</keyword>
<evidence type="ECO:0000256" key="2">
    <source>
        <dbReference type="ARBA" id="ARBA00005765"/>
    </source>
</evidence>